<dbReference type="Gene3D" id="3.30.450.20">
    <property type="entry name" value="PAS domain"/>
    <property type="match status" value="3"/>
</dbReference>
<evidence type="ECO:0000313" key="22">
    <source>
        <dbReference type="Proteomes" id="UP000199230"/>
    </source>
</evidence>
<name>A0A1H3LQE8_9FIRM</name>
<evidence type="ECO:0000313" key="21">
    <source>
        <dbReference type="EMBL" id="SDY66662.1"/>
    </source>
</evidence>
<dbReference type="InterPro" id="IPR000014">
    <property type="entry name" value="PAS"/>
</dbReference>
<evidence type="ECO:0000259" key="20">
    <source>
        <dbReference type="PROSITE" id="PS50113"/>
    </source>
</evidence>
<protein>
    <recommendedName>
        <fullName evidence="14">Circadian input-output histidine kinase CikA</fullName>
        <ecNumber evidence="4">2.7.13.3</ecNumber>
    </recommendedName>
</protein>
<keyword evidence="13 16" id="KW-0472">Membrane</keyword>
<comment type="catalytic activity">
    <reaction evidence="1">
        <text>ATP + protein L-histidine = ADP + protein N-phospho-L-histidine.</text>
        <dbReference type="EC" id="2.7.13.3"/>
    </reaction>
</comment>
<dbReference type="PROSITE" id="PS50109">
    <property type="entry name" value="HIS_KIN"/>
    <property type="match status" value="1"/>
</dbReference>
<dbReference type="GO" id="GO:0000155">
    <property type="term" value="F:phosphorelay sensor kinase activity"/>
    <property type="evidence" value="ECO:0007669"/>
    <property type="project" value="InterPro"/>
</dbReference>
<dbReference type="PRINTS" id="PR00344">
    <property type="entry name" value="BCTRLSENSOR"/>
</dbReference>
<dbReference type="InterPro" id="IPR003594">
    <property type="entry name" value="HATPase_dom"/>
</dbReference>
<evidence type="ECO:0000256" key="5">
    <source>
        <dbReference type="ARBA" id="ARBA00022553"/>
    </source>
</evidence>
<dbReference type="FunFam" id="3.30.565.10:FF:000010">
    <property type="entry name" value="Sensor histidine kinase RcsC"/>
    <property type="match status" value="1"/>
</dbReference>
<feature type="transmembrane region" description="Helical" evidence="16">
    <location>
        <begin position="152"/>
        <end position="173"/>
    </location>
</feature>
<feature type="domain" description="PAC" evidence="20">
    <location>
        <begin position="266"/>
        <end position="318"/>
    </location>
</feature>
<dbReference type="InterPro" id="IPR036097">
    <property type="entry name" value="HisK_dim/P_sf"/>
</dbReference>
<dbReference type="PROSITE" id="PS50112">
    <property type="entry name" value="PAS"/>
    <property type="match status" value="2"/>
</dbReference>
<feature type="coiled-coil region" evidence="15">
    <location>
        <begin position="175"/>
        <end position="202"/>
    </location>
</feature>
<keyword evidence="7 16" id="KW-0812">Transmembrane</keyword>
<dbReference type="SMART" id="SM00091">
    <property type="entry name" value="PAS"/>
    <property type="match status" value="3"/>
</dbReference>
<dbReference type="FunFam" id="1.10.287.130:FF:000004">
    <property type="entry name" value="Ethylene receptor 1"/>
    <property type="match status" value="1"/>
</dbReference>
<evidence type="ECO:0000256" key="2">
    <source>
        <dbReference type="ARBA" id="ARBA00004370"/>
    </source>
</evidence>
<keyword evidence="22" id="KW-1185">Reference proteome</keyword>
<reference evidence="21 22" key="1">
    <citation type="submission" date="2016-10" db="EMBL/GenBank/DDBJ databases">
        <authorList>
            <person name="de Groot N.N."/>
        </authorList>
    </citation>
    <scope>NUCLEOTIDE SEQUENCE [LARGE SCALE GENOMIC DNA]</scope>
    <source>
        <strain evidence="21 22">APO</strain>
    </source>
</reference>
<dbReference type="SUPFAM" id="SSF55785">
    <property type="entry name" value="PYP-like sensor domain (PAS domain)"/>
    <property type="match status" value="3"/>
</dbReference>
<comment type="similarity">
    <text evidence="3">In the N-terminal section; belongs to the phytochrome family.</text>
</comment>
<dbReference type="Pfam" id="PF02518">
    <property type="entry name" value="HATPase_c"/>
    <property type="match status" value="1"/>
</dbReference>
<dbReference type="GO" id="GO:0005886">
    <property type="term" value="C:plasma membrane"/>
    <property type="evidence" value="ECO:0007669"/>
    <property type="project" value="TreeGrafter"/>
</dbReference>
<proteinExistence type="inferred from homology"/>
<dbReference type="PANTHER" id="PTHR43047">
    <property type="entry name" value="TWO-COMPONENT HISTIDINE PROTEIN KINASE"/>
    <property type="match status" value="1"/>
</dbReference>
<keyword evidence="12" id="KW-0902">Two-component regulatory system</keyword>
<evidence type="ECO:0000256" key="11">
    <source>
        <dbReference type="ARBA" id="ARBA00022989"/>
    </source>
</evidence>
<dbReference type="PROSITE" id="PS50113">
    <property type="entry name" value="PAC"/>
    <property type="match status" value="3"/>
</dbReference>
<evidence type="ECO:0000256" key="7">
    <source>
        <dbReference type="ARBA" id="ARBA00022692"/>
    </source>
</evidence>
<dbReference type="Gene3D" id="3.30.565.10">
    <property type="entry name" value="Histidine kinase-like ATPase, C-terminal domain"/>
    <property type="match status" value="1"/>
</dbReference>
<dbReference type="STRING" id="159292.SAMN05192546_103321"/>
<dbReference type="PANTHER" id="PTHR43047:SF72">
    <property type="entry name" value="OSMOSENSING HISTIDINE PROTEIN KINASE SLN1"/>
    <property type="match status" value="1"/>
</dbReference>
<dbReference type="InterPro" id="IPR036890">
    <property type="entry name" value="HATPase_C_sf"/>
</dbReference>
<evidence type="ECO:0000256" key="9">
    <source>
        <dbReference type="ARBA" id="ARBA00022777"/>
    </source>
</evidence>
<keyword evidence="11 16" id="KW-1133">Transmembrane helix</keyword>
<evidence type="ECO:0000256" key="10">
    <source>
        <dbReference type="ARBA" id="ARBA00022840"/>
    </source>
</evidence>
<feature type="domain" description="PAS" evidence="19">
    <location>
        <begin position="192"/>
        <end position="263"/>
    </location>
</feature>
<feature type="chain" id="PRO_5038697902" description="Circadian input-output histidine kinase CikA" evidence="17">
    <location>
        <begin position="16"/>
        <end position="690"/>
    </location>
</feature>
<keyword evidence="15" id="KW-0175">Coiled coil</keyword>
<organism evidence="21 22">
    <name type="scientific">Tindallia californiensis</name>
    <dbReference type="NCBI Taxonomy" id="159292"/>
    <lineage>
        <taxon>Bacteria</taxon>
        <taxon>Bacillati</taxon>
        <taxon>Bacillota</taxon>
        <taxon>Clostridia</taxon>
        <taxon>Peptostreptococcales</taxon>
        <taxon>Tindalliaceae</taxon>
        <taxon>Tindallia</taxon>
    </lineage>
</organism>
<dbReference type="InterPro" id="IPR005467">
    <property type="entry name" value="His_kinase_dom"/>
</dbReference>
<accession>A0A1H3LQE8</accession>
<evidence type="ECO:0000256" key="13">
    <source>
        <dbReference type="ARBA" id="ARBA00023136"/>
    </source>
</evidence>
<dbReference type="SMART" id="SM00387">
    <property type="entry name" value="HATPase_c"/>
    <property type="match status" value="1"/>
</dbReference>
<dbReference type="InterPro" id="IPR003661">
    <property type="entry name" value="HisK_dim/P_dom"/>
</dbReference>
<sequence>MVGVLVLLMSMPVYAENIKTNDADTSDQERMIETILQTAPTGIGMVEDRVMVMVNDYIIELMEYEEAELLGKDARILYPDDETHMFVGEEKYRQIGIKGTGSVETQWLTKDGRKLDIILSSTPLNQEDLSQGVIFTVQDITASKRAAALLQWRTRGMLIGAVIFAVILSLLLMKLEKSRRRLKESEIKLRESEERYRQANQQSRTITWETDQNGVIRYVNEIFEQVLGYSEKEVVGQKSLLELMEKENGMEEQQINQFFLQQKSFRSLEIPLQTKEGKTLWVMASGVPVFDTEGEMVACRGSCVDISERKKMEEELRLYMTALQQSVDGLCFADMDGHVVFINPSWQKMHGYDSEELTGRHVSLFHTRAQLEKQVMPSVKKVKKEGFYSDEVWHVTKEGYEFPTWMIMTQITNSDDKPIGVFAQMRDITDLKKAEQELVEAKIKAEEANRAKSQFVANMSHEIRTPLNGLFGFIQLLEMTELDQEQGEYLEHMRSASEVLTSVINDVLTISKAESGKMELNETVFNLHQCIDTAVKSYSAQAKLKGIKLEQSYKTGLCHREVVGDAIKIRQIISNLISNAIKFTETGKVEVFISCREVSRNMLRLNIDVLDTGIGMPPEHLQAIMEPFVQSSSRIEKKYGGTGLGLPISKNFVEMMGGKMEISSKEGEGTRVSFAIDLSKPLEGNDKRDV</sequence>
<evidence type="ECO:0000256" key="1">
    <source>
        <dbReference type="ARBA" id="ARBA00000085"/>
    </source>
</evidence>
<evidence type="ECO:0000256" key="4">
    <source>
        <dbReference type="ARBA" id="ARBA00012438"/>
    </source>
</evidence>
<dbReference type="SMART" id="SM00388">
    <property type="entry name" value="HisKA"/>
    <property type="match status" value="1"/>
</dbReference>
<dbReference type="GO" id="GO:0005524">
    <property type="term" value="F:ATP binding"/>
    <property type="evidence" value="ECO:0007669"/>
    <property type="project" value="UniProtKB-KW"/>
</dbReference>
<evidence type="ECO:0000256" key="6">
    <source>
        <dbReference type="ARBA" id="ARBA00022679"/>
    </source>
</evidence>
<dbReference type="NCBIfam" id="TIGR00229">
    <property type="entry name" value="sensory_box"/>
    <property type="match status" value="3"/>
</dbReference>
<dbReference type="GO" id="GO:0009927">
    <property type="term" value="F:histidine phosphotransfer kinase activity"/>
    <property type="evidence" value="ECO:0007669"/>
    <property type="project" value="TreeGrafter"/>
</dbReference>
<dbReference type="SUPFAM" id="SSF55874">
    <property type="entry name" value="ATPase domain of HSP90 chaperone/DNA topoisomerase II/histidine kinase"/>
    <property type="match status" value="1"/>
</dbReference>
<gene>
    <name evidence="21" type="ORF">SAMN05192546_103321</name>
</gene>
<feature type="domain" description="PAC" evidence="20">
    <location>
        <begin position="388"/>
        <end position="440"/>
    </location>
</feature>
<feature type="domain" description="PAS" evidence="19">
    <location>
        <begin position="315"/>
        <end position="366"/>
    </location>
</feature>
<feature type="domain" description="Histidine kinase" evidence="18">
    <location>
        <begin position="458"/>
        <end position="680"/>
    </location>
</feature>
<evidence type="ECO:0000256" key="14">
    <source>
        <dbReference type="ARBA" id="ARBA00074306"/>
    </source>
</evidence>
<dbReference type="SMART" id="SM00086">
    <property type="entry name" value="PAC"/>
    <property type="match status" value="3"/>
</dbReference>
<dbReference type="Gene3D" id="1.10.287.130">
    <property type="match status" value="1"/>
</dbReference>
<evidence type="ECO:0000259" key="19">
    <source>
        <dbReference type="PROSITE" id="PS50112"/>
    </source>
</evidence>
<dbReference type="Proteomes" id="UP000199230">
    <property type="component" value="Unassembled WGS sequence"/>
</dbReference>
<keyword evidence="5" id="KW-0597">Phosphoprotein</keyword>
<dbReference type="CDD" id="cd00130">
    <property type="entry name" value="PAS"/>
    <property type="match status" value="3"/>
</dbReference>
<keyword evidence="9" id="KW-0418">Kinase</keyword>
<dbReference type="CDD" id="cd00082">
    <property type="entry name" value="HisKA"/>
    <property type="match status" value="1"/>
</dbReference>
<dbReference type="AlphaFoldDB" id="A0A1H3LQE8"/>
<dbReference type="EC" id="2.7.13.3" evidence="4"/>
<dbReference type="EMBL" id="FNPV01000003">
    <property type="protein sequence ID" value="SDY66662.1"/>
    <property type="molecule type" value="Genomic_DNA"/>
</dbReference>
<evidence type="ECO:0000256" key="17">
    <source>
        <dbReference type="SAM" id="SignalP"/>
    </source>
</evidence>
<comment type="subcellular location">
    <subcellularLocation>
        <location evidence="2">Membrane</location>
    </subcellularLocation>
</comment>
<feature type="signal peptide" evidence="17">
    <location>
        <begin position="1"/>
        <end position="15"/>
    </location>
</feature>
<evidence type="ECO:0000256" key="16">
    <source>
        <dbReference type="SAM" id="Phobius"/>
    </source>
</evidence>
<dbReference type="Pfam" id="PF00512">
    <property type="entry name" value="HisKA"/>
    <property type="match status" value="1"/>
</dbReference>
<dbReference type="InterPro" id="IPR035965">
    <property type="entry name" value="PAS-like_dom_sf"/>
</dbReference>
<evidence type="ECO:0000256" key="15">
    <source>
        <dbReference type="SAM" id="Coils"/>
    </source>
</evidence>
<dbReference type="InterPro" id="IPR001610">
    <property type="entry name" value="PAC"/>
</dbReference>
<keyword evidence="6" id="KW-0808">Transferase</keyword>
<dbReference type="SUPFAM" id="SSF47384">
    <property type="entry name" value="Homodimeric domain of signal transducing histidine kinase"/>
    <property type="match status" value="1"/>
</dbReference>
<dbReference type="InterPro" id="IPR004358">
    <property type="entry name" value="Sig_transdc_His_kin-like_C"/>
</dbReference>
<keyword evidence="17" id="KW-0732">Signal</keyword>
<evidence type="ECO:0000259" key="18">
    <source>
        <dbReference type="PROSITE" id="PS50109"/>
    </source>
</evidence>
<keyword evidence="10" id="KW-0067">ATP-binding</keyword>
<evidence type="ECO:0000256" key="3">
    <source>
        <dbReference type="ARBA" id="ARBA00006402"/>
    </source>
</evidence>
<evidence type="ECO:0000256" key="12">
    <source>
        <dbReference type="ARBA" id="ARBA00023012"/>
    </source>
</evidence>
<dbReference type="InterPro" id="IPR000700">
    <property type="entry name" value="PAS-assoc_C"/>
</dbReference>
<feature type="domain" description="PAC" evidence="20">
    <location>
        <begin position="101"/>
        <end position="152"/>
    </location>
</feature>
<dbReference type="Pfam" id="PF13426">
    <property type="entry name" value="PAS_9"/>
    <property type="match status" value="3"/>
</dbReference>
<evidence type="ECO:0000256" key="8">
    <source>
        <dbReference type="ARBA" id="ARBA00022741"/>
    </source>
</evidence>
<keyword evidence="8" id="KW-0547">Nucleotide-binding</keyword>
<dbReference type="CDD" id="cd16922">
    <property type="entry name" value="HATPase_EvgS-ArcB-TorS-like"/>
    <property type="match status" value="1"/>
</dbReference>